<evidence type="ECO:0000313" key="2">
    <source>
        <dbReference type="EMBL" id="NEX22166.1"/>
    </source>
</evidence>
<dbReference type="SUPFAM" id="SSF46955">
    <property type="entry name" value="Putative DNA-binding domain"/>
    <property type="match status" value="1"/>
</dbReference>
<organism evidence="2 3">
    <name type="scientific">Thiorhodococcus mannitoliphagus</name>
    <dbReference type="NCBI Taxonomy" id="329406"/>
    <lineage>
        <taxon>Bacteria</taxon>
        <taxon>Pseudomonadati</taxon>
        <taxon>Pseudomonadota</taxon>
        <taxon>Gammaproteobacteria</taxon>
        <taxon>Chromatiales</taxon>
        <taxon>Chromatiaceae</taxon>
        <taxon>Thiorhodococcus</taxon>
    </lineage>
</organism>
<comment type="caution">
    <text evidence="2">The sequence shown here is derived from an EMBL/GenBank/DDBJ whole genome shotgun (WGS) entry which is preliminary data.</text>
</comment>
<dbReference type="EMBL" id="JAAIJR010000085">
    <property type="protein sequence ID" value="NEX22166.1"/>
    <property type="molecule type" value="Genomic_DNA"/>
</dbReference>
<dbReference type="InterPro" id="IPR036388">
    <property type="entry name" value="WH-like_DNA-bd_sf"/>
</dbReference>
<dbReference type="InterPro" id="IPR041657">
    <property type="entry name" value="HTH_17"/>
</dbReference>
<protein>
    <submittedName>
        <fullName evidence="2">Helix-turn-helix domain-containing protein</fullName>
    </submittedName>
</protein>
<dbReference type="InterPro" id="IPR009061">
    <property type="entry name" value="DNA-bd_dom_put_sf"/>
</dbReference>
<dbReference type="Proteomes" id="UP000471640">
    <property type="component" value="Unassembled WGS sequence"/>
</dbReference>
<reference evidence="3" key="1">
    <citation type="journal article" date="2020" name="Microbiol. Resour. Announc.">
        <title>Draft Genome Sequences of Thiorhodococcus mannitoliphagus and Thiorhodococcus minor, Purple Sulfur Photosynthetic Bacteria in the Gammaproteobacterial Family Chromatiaceae.</title>
        <authorList>
            <person name="Aviles F.A."/>
            <person name="Meyer T.E."/>
            <person name="Kyndt J.A."/>
        </authorList>
    </citation>
    <scope>NUCLEOTIDE SEQUENCE [LARGE SCALE GENOMIC DNA]</scope>
    <source>
        <strain evidence="3">DSM 18266</strain>
    </source>
</reference>
<sequence length="61" mass="6975">MRRLLTEREAATELSLSIRTLQQWRVRGVGPSFLKLGRAVRYDADTLEAWLADQSRTNTVA</sequence>
<dbReference type="AlphaFoldDB" id="A0A6P1DZI7"/>
<feature type="domain" description="Helix-turn-helix" evidence="1">
    <location>
        <begin position="4"/>
        <end position="54"/>
    </location>
</feature>
<evidence type="ECO:0000313" key="3">
    <source>
        <dbReference type="Proteomes" id="UP000471640"/>
    </source>
</evidence>
<gene>
    <name evidence="2" type="ORF">G3480_17965</name>
</gene>
<proteinExistence type="predicted"/>
<name>A0A6P1DZI7_9GAMM</name>
<dbReference type="Pfam" id="PF12728">
    <property type="entry name" value="HTH_17"/>
    <property type="match status" value="1"/>
</dbReference>
<reference evidence="2 3" key="2">
    <citation type="submission" date="2020-02" db="EMBL/GenBank/DDBJ databases">
        <title>Genome sequences of Thiorhodococcus mannitoliphagus and Thiorhodococcus minor, purple sulfur photosynthetic bacteria in the gammaproteobacterial family, Chromatiaceae.</title>
        <authorList>
            <person name="Aviles F.A."/>
            <person name="Meyer T.E."/>
            <person name="Kyndt J.A."/>
        </authorList>
    </citation>
    <scope>NUCLEOTIDE SEQUENCE [LARGE SCALE GENOMIC DNA]</scope>
    <source>
        <strain evidence="2 3">DSM 18266</strain>
    </source>
</reference>
<keyword evidence="3" id="KW-1185">Reference proteome</keyword>
<evidence type="ECO:0000259" key="1">
    <source>
        <dbReference type="Pfam" id="PF12728"/>
    </source>
</evidence>
<accession>A0A6P1DZI7</accession>
<dbReference type="Gene3D" id="1.10.10.10">
    <property type="entry name" value="Winged helix-like DNA-binding domain superfamily/Winged helix DNA-binding domain"/>
    <property type="match status" value="1"/>
</dbReference>